<dbReference type="GeneID" id="98149674"/>
<feature type="signal peptide" evidence="11">
    <location>
        <begin position="1"/>
        <end position="19"/>
    </location>
</feature>
<evidence type="ECO:0000256" key="10">
    <source>
        <dbReference type="ARBA" id="ARBA00034075"/>
    </source>
</evidence>
<evidence type="ECO:0000256" key="3">
    <source>
        <dbReference type="ARBA" id="ARBA00022525"/>
    </source>
</evidence>
<comment type="similarity">
    <text evidence="2 11">Belongs to the faeC family.</text>
</comment>
<comment type="caution">
    <text evidence="12">The sequence shown here is derived from an EMBL/GenBank/DDBJ whole genome shotgun (WGS) entry which is preliminary data.</text>
</comment>
<comment type="function">
    <text evidence="9 11">Involved in degradation of plant cell walls. Hydrolyzes the feruloyl-arabinose ester bond in arabinoxylans, and the feruloyl-galactose ester bond in pectin. Active against paranitrophenyl-acetate, methyl ferulate and wheat arabinoxylan.</text>
</comment>
<accession>A0ABR4LHP3</accession>
<organism evidence="12 13">
    <name type="scientific">Aspergillus lucknowensis</name>
    <dbReference type="NCBI Taxonomy" id="176173"/>
    <lineage>
        <taxon>Eukaryota</taxon>
        <taxon>Fungi</taxon>
        <taxon>Dikarya</taxon>
        <taxon>Ascomycota</taxon>
        <taxon>Pezizomycotina</taxon>
        <taxon>Eurotiomycetes</taxon>
        <taxon>Eurotiomycetidae</taxon>
        <taxon>Eurotiales</taxon>
        <taxon>Aspergillaceae</taxon>
        <taxon>Aspergillus</taxon>
        <taxon>Aspergillus subgen. Nidulantes</taxon>
    </lineage>
</organism>
<dbReference type="EMBL" id="JBFXLQ010000044">
    <property type="protein sequence ID" value="KAL2864064.1"/>
    <property type="molecule type" value="Genomic_DNA"/>
</dbReference>
<sequence>MPPLSTLLLGLVAPTIVLGTALPHRQHIRAPVLSPGCGSDPTITSGVQTISVNGQERQFTIHVPENYQNDQGHRLVYGLHWVGGTMDQVASGGTTGLPWAYFGLQVKSNDTAILVAPQGINNGWANSGGEDIAFIDAMNEYIDAGLCVDQGQRFAMGFSYGASMSYAIACARANDFRAVTVIAGGELSGCDGGTDPIAYFGIHGINDGTLPIDGGRALRDRFVTNNGCDSMDGAEEPTPGSRTHITTDATGCMAGYPVKWAAHDGGHIQGAADAPYPEEDGVNTWVPEAVWEFYTSPELSGA</sequence>
<dbReference type="PANTHER" id="PTHR38050">
    <property type="match status" value="1"/>
</dbReference>
<dbReference type="InterPro" id="IPR043595">
    <property type="entry name" value="FaeB/C/D"/>
</dbReference>
<name>A0ABR4LHP3_9EURO</name>
<evidence type="ECO:0000313" key="12">
    <source>
        <dbReference type="EMBL" id="KAL2864064.1"/>
    </source>
</evidence>
<comment type="catalytic activity">
    <reaction evidence="10 11">
        <text>feruloyl-polysaccharide + H2O = ferulate + polysaccharide.</text>
        <dbReference type="EC" id="3.1.1.73"/>
    </reaction>
</comment>
<gene>
    <name evidence="12" type="ORF">BJX67DRAFT_390206</name>
</gene>
<keyword evidence="4 11" id="KW-0858">Xylan degradation</keyword>
<keyword evidence="3 11" id="KW-0964">Secreted</keyword>
<dbReference type="SUPFAM" id="SSF53474">
    <property type="entry name" value="alpha/beta-Hydrolases"/>
    <property type="match status" value="1"/>
</dbReference>
<dbReference type="PANTHER" id="PTHR38050:SF1">
    <property type="entry name" value="FERULOYL ESTERASE C"/>
    <property type="match status" value="1"/>
</dbReference>
<reference evidence="12 13" key="1">
    <citation type="submission" date="2024-07" db="EMBL/GenBank/DDBJ databases">
        <title>Section-level genome sequencing and comparative genomics of Aspergillus sections Usti and Cavernicolus.</title>
        <authorList>
            <consortium name="Lawrence Berkeley National Laboratory"/>
            <person name="Nybo J.L."/>
            <person name="Vesth T.C."/>
            <person name="Theobald S."/>
            <person name="Frisvad J.C."/>
            <person name="Larsen T.O."/>
            <person name="Kjaerboelling I."/>
            <person name="Rothschild-Mancinelli K."/>
            <person name="Lyhne E.K."/>
            <person name="Kogle M.E."/>
            <person name="Barry K."/>
            <person name="Clum A."/>
            <person name="Na H."/>
            <person name="Ledsgaard L."/>
            <person name="Lin J."/>
            <person name="Lipzen A."/>
            <person name="Kuo A."/>
            <person name="Riley R."/>
            <person name="Mondo S."/>
            <person name="Labutti K."/>
            <person name="Haridas S."/>
            <person name="Pangalinan J."/>
            <person name="Salamov A.A."/>
            <person name="Simmons B.A."/>
            <person name="Magnuson J.K."/>
            <person name="Chen J."/>
            <person name="Drula E."/>
            <person name="Henrissat B."/>
            <person name="Wiebenga A."/>
            <person name="Lubbers R.J."/>
            <person name="Gomes A.C."/>
            <person name="Macurrencykelacurrency M.R."/>
            <person name="Stajich J."/>
            <person name="Grigoriev I.V."/>
            <person name="Mortensen U.H."/>
            <person name="De Vries R.P."/>
            <person name="Baker S.E."/>
            <person name="Andersen M.R."/>
        </authorList>
    </citation>
    <scope>NUCLEOTIDE SEQUENCE [LARGE SCALE GENOMIC DNA]</scope>
    <source>
        <strain evidence="12 13">CBS 449.75</strain>
    </source>
</reference>
<dbReference type="RefSeq" id="XP_070883043.1">
    <property type="nucleotide sequence ID" value="XM_071034602.1"/>
</dbReference>
<proteinExistence type="inferred from homology"/>
<dbReference type="Gene3D" id="3.40.50.1820">
    <property type="entry name" value="alpha/beta hydrolase"/>
    <property type="match status" value="1"/>
</dbReference>
<evidence type="ECO:0000256" key="11">
    <source>
        <dbReference type="RuleBase" id="RU367094"/>
    </source>
</evidence>
<evidence type="ECO:0000256" key="2">
    <source>
        <dbReference type="ARBA" id="ARBA00010278"/>
    </source>
</evidence>
<protein>
    <recommendedName>
        <fullName evidence="11">Feruloyl esterase C</fullName>
        <ecNumber evidence="11">3.1.1.73</ecNumber>
    </recommendedName>
    <alternativeName>
        <fullName evidence="11">Ferulic acid esterase C</fullName>
    </alternativeName>
</protein>
<dbReference type="EC" id="3.1.1.73" evidence="11"/>
<dbReference type="Proteomes" id="UP001610432">
    <property type="component" value="Unassembled WGS sequence"/>
</dbReference>
<dbReference type="InterPro" id="IPR029058">
    <property type="entry name" value="AB_hydrolase_fold"/>
</dbReference>
<evidence type="ECO:0000313" key="13">
    <source>
        <dbReference type="Proteomes" id="UP001610432"/>
    </source>
</evidence>
<evidence type="ECO:0000256" key="6">
    <source>
        <dbReference type="ARBA" id="ARBA00022801"/>
    </source>
</evidence>
<evidence type="ECO:0000256" key="7">
    <source>
        <dbReference type="ARBA" id="ARBA00023277"/>
    </source>
</evidence>
<evidence type="ECO:0000256" key="5">
    <source>
        <dbReference type="ARBA" id="ARBA00022729"/>
    </source>
</evidence>
<keyword evidence="13" id="KW-1185">Reference proteome</keyword>
<keyword evidence="5 11" id="KW-0732">Signal</keyword>
<keyword evidence="7 11" id="KW-0119">Carbohydrate metabolism</keyword>
<feature type="chain" id="PRO_5044976674" description="Feruloyl esterase C" evidence="11">
    <location>
        <begin position="20"/>
        <end position="302"/>
    </location>
</feature>
<evidence type="ECO:0000256" key="8">
    <source>
        <dbReference type="ARBA" id="ARBA00023326"/>
    </source>
</evidence>
<evidence type="ECO:0000256" key="4">
    <source>
        <dbReference type="ARBA" id="ARBA00022651"/>
    </source>
</evidence>
<keyword evidence="6 11" id="KW-0378">Hydrolase</keyword>
<evidence type="ECO:0000256" key="1">
    <source>
        <dbReference type="ARBA" id="ARBA00004613"/>
    </source>
</evidence>
<keyword evidence="8 11" id="KW-0624">Polysaccharide degradation</keyword>
<evidence type="ECO:0000256" key="9">
    <source>
        <dbReference type="ARBA" id="ARBA00025250"/>
    </source>
</evidence>
<comment type="subcellular location">
    <subcellularLocation>
        <location evidence="1 11">Secreted</location>
    </subcellularLocation>
</comment>